<dbReference type="EMBL" id="CP024201">
    <property type="protein sequence ID" value="ATQ41593.1"/>
    <property type="molecule type" value="Genomic_DNA"/>
</dbReference>
<sequence>MTGSVTHATICLDRVYDALPARVYTAFTDPEARKRWFFQADVWSLHRHSGGETAVGAAESSAFSPPGADVVITNDSIYLDVVPNERLVFAYQMTIAGKPISASLATAEFKPEGRGTRLVFTEQGAYFDDPGQVASREEGTRELLEALAAELEGRVRIRVPHGDHIESYEQPA</sequence>
<reference evidence="3 4" key="1">
    <citation type="submission" date="2017-10" db="EMBL/GenBank/DDBJ databases">
        <title>Genome sequence of Caulobacter mirabilis FWC38.</title>
        <authorList>
            <person name="Fiebig A."/>
            <person name="Crosson S."/>
        </authorList>
    </citation>
    <scope>NUCLEOTIDE SEQUENCE [LARGE SCALE GENOMIC DNA]</scope>
    <source>
        <strain evidence="3 4">FWC 38</strain>
    </source>
</reference>
<dbReference type="KEGG" id="cmb:CSW64_03780"/>
<gene>
    <name evidence="3" type="ORF">CSW64_03780</name>
</gene>
<evidence type="ECO:0000259" key="2">
    <source>
        <dbReference type="Pfam" id="PF08327"/>
    </source>
</evidence>
<dbReference type="Pfam" id="PF08327">
    <property type="entry name" value="AHSA1"/>
    <property type="match status" value="1"/>
</dbReference>
<evidence type="ECO:0000313" key="3">
    <source>
        <dbReference type="EMBL" id="ATQ41593.1"/>
    </source>
</evidence>
<evidence type="ECO:0000313" key="4">
    <source>
        <dbReference type="Proteomes" id="UP000228945"/>
    </source>
</evidence>
<dbReference type="InterPro" id="IPR023393">
    <property type="entry name" value="START-like_dom_sf"/>
</dbReference>
<dbReference type="AlphaFoldDB" id="A0A2D2AUF1"/>
<feature type="domain" description="Activator of Hsp90 ATPase homologue 1/2-like C-terminal" evidence="2">
    <location>
        <begin position="18"/>
        <end position="152"/>
    </location>
</feature>
<comment type="similarity">
    <text evidence="1">Belongs to the AHA1 family.</text>
</comment>
<dbReference type="Proteomes" id="UP000228945">
    <property type="component" value="Chromosome"/>
</dbReference>
<organism evidence="3 4">
    <name type="scientific">Caulobacter mirabilis</name>
    <dbReference type="NCBI Taxonomy" id="69666"/>
    <lineage>
        <taxon>Bacteria</taxon>
        <taxon>Pseudomonadati</taxon>
        <taxon>Pseudomonadota</taxon>
        <taxon>Alphaproteobacteria</taxon>
        <taxon>Caulobacterales</taxon>
        <taxon>Caulobacteraceae</taxon>
        <taxon>Caulobacter</taxon>
    </lineage>
</organism>
<dbReference type="RefSeq" id="WP_099620850.1">
    <property type="nucleotide sequence ID" value="NZ_CP024201.1"/>
</dbReference>
<protein>
    <submittedName>
        <fullName evidence="3">Polyketide cyclase</fullName>
    </submittedName>
</protein>
<keyword evidence="4" id="KW-1185">Reference proteome</keyword>
<proteinExistence type="inferred from homology"/>
<dbReference type="OrthoDB" id="9803476at2"/>
<name>A0A2D2AUF1_9CAUL</name>
<dbReference type="SUPFAM" id="SSF55961">
    <property type="entry name" value="Bet v1-like"/>
    <property type="match status" value="1"/>
</dbReference>
<dbReference type="InterPro" id="IPR013538">
    <property type="entry name" value="ASHA1/2-like_C"/>
</dbReference>
<dbReference type="Gene3D" id="3.30.530.20">
    <property type="match status" value="1"/>
</dbReference>
<accession>A0A2D2AUF1</accession>
<evidence type="ECO:0000256" key="1">
    <source>
        <dbReference type="ARBA" id="ARBA00006817"/>
    </source>
</evidence>